<accession>A0A0C3DLM8</accession>
<evidence type="ECO:0000313" key="1">
    <source>
        <dbReference type="EMBL" id="KIM56961.1"/>
    </source>
</evidence>
<dbReference type="HOGENOM" id="CLU_2575237_0_0_1"/>
<dbReference type="EMBL" id="KN822107">
    <property type="protein sequence ID" value="KIM56961.1"/>
    <property type="molecule type" value="Genomic_DNA"/>
</dbReference>
<reference evidence="2" key="2">
    <citation type="submission" date="2015-01" db="EMBL/GenBank/DDBJ databases">
        <title>Evolutionary Origins and Diversification of the Mycorrhizal Mutualists.</title>
        <authorList>
            <consortium name="DOE Joint Genome Institute"/>
            <consortium name="Mycorrhizal Genomics Consortium"/>
            <person name="Kohler A."/>
            <person name="Kuo A."/>
            <person name="Nagy L.G."/>
            <person name="Floudas D."/>
            <person name="Copeland A."/>
            <person name="Barry K.W."/>
            <person name="Cichocki N."/>
            <person name="Veneault-Fourrey C."/>
            <person name="LaButti K."/>
            <person name="Lindquist E.A."/>
            <person name="Lipzen A."/>
            <person name="Lundell T."/>
            <person name="Morin E."/>
            <person name="Murat C."/>
            <person name="Riley R."/>
            <person name="Ohm R."/>
            <person name="Sun H."/>
            <person name="Tunlid A."/>
            <person name="Henrissat B."/>
            <person name="Grigoriev I.V."/>
            <person name="Hibbett D.S."/>
            <person name="Martin F."/>
        </authorList>
    </citation>
    <scope>NUCLEOTIDE SEQUENCE [LARGE SCALE GENOMIC DNA]</scope>
    <source>
        <strain evidence="2">Foug A</strain>
    </source>
</reference>
<organism evidence="1 2">
    <name type="scientific">Scleroderma citrinum Foug A</name>
    <dbReference type="NCBI Taxonomy" id="1036808"/>
    <lineage>
        <taxon>Eukaryota</taxon>
        <taxon>Fungi</taxon>
        <taxon>Dikarya</taxon>
        <taxon>Basidiomycota</taxon>
        <taxon>Agaricomycotina</taxon>
        <taxon>Agaricomycetes</taxon>
        <taxon>Agaricomycetidae</taxon>
        <taxon>Boletales</taxon>
        <taxon>Sclerodermatineae</taxon>
        <taxon>Sclerodermataceae</taxon>
        <taxon>Scleroderma</taxon>
    </lineage>
</organism>
<protein>
    <submittedName>
        <fullName evidence="1">Uncharacterized protein</fullName>
    </submittedName>
</protein>
<gene>
    <name evidence="1" type="ORF">SCLCIDRAFT_1219793</name>
</gene>
<sequence length="81" mass="9291">MVDPTTYPHPDRIFGLSLTYRESVEGYERSQTPHGVGKTQASPRSHVNFRPILADIHDARSGFFKRFLHPDMINASWFCPC</sequence>
<keyword evidence="2" id="KW-1185">Reference proteome</keyword>
<name>A0A0C3DLM8_9AGAM</name>
<dbReference type="AlphaFoldDB" id="A0A0C3DLM8"/>
<proteinExistence type="predicted"/>
<reference evidence="1 2" key="1">
    <citation type="submission" date="2014-04" db="EMBL/GenBank/DDBJ databases">
        <authorList>
            <consortium name="DOE Joint Genome Institute"/>
            <person name="Kuo A."/>
            <person name="Kohler A."/>
            <person name="Nagy L.G."/>
            <person name="Floudas D."/>
            <person name="Copeland A."/>
            <person name="Barry K.W."/>
            <person name="Cichocki N."/>
            <person name="Veneault-Fourrey C."/>
            <person name="LaButti K."/>
            <person name="Lindquist E.A."/>
            <person name="Lipzen A."/>
            <person name="Lundell T."/>
            <person name="Morin E."/>
            <person name="Murat C."/>
            <person name="Sun H."/>
            <person name="Tunlid A."/>
            <person name="Henrissat B."/>
            <person name="Grigoriev I.V."/>
            <person name="Hibbett D.S."/>
            <person name="Martin F."/>
            <person name="Nordberg H.P."/>
            <person name="Cantor M.N."/>
            <person name="Hua S.X."/>
        </authorList>
    </citation>
    <scope>NUCLEOTIDE SEQUENCE [LARGE SCALE GENOMIC DNA]</scope>
    <source>
        <strain evidence="1 2">Foug A</strain>
    </source>
</reference>
<dbReference type="InParanoid" id="A0A0C3DLM8"/>
<dbReference type="Proteomes" id="UP000053989">
    <property type="component" value="Unassembled WGS sequence"/>
</dbReference>
<evidence type="ECO:0000313" key="2">
    <source>
        <dbReference type="Proteomes" id="UP000053989"/>
    </source>
</evidence>